<evidence type="ECO:0000256" key="3">
    <source>
        <dbReference type="ARBA" id="ARBA00022833"/>
    </source>
</evidence>
<sequence>MAEAARDLVAVGARMDRLGWVPGSSGNLSARLGDTAIAITRSGVHKGRLTEADIIEVGLDGVALRAGDKPSAETKLHCQLYARFPETGAVLHGHSVAATVLSMAVPGDALVLEGYEILKAFRGIVTHDTRVALPVFDNDQDMARLADVIAPALDAEPIGYILRGHGVYAWGPDVERCFWRLEALEFLLRCELERRRIR</sequence>
<evidence type="ECO:0000256" key="2">
    <source>
        <dbReference type="ARBA" id="ARBA00022723"/>
    </source>
</evidence>
<dbReference type="PANTHER" id="PTHR22789">
    <property type="entry name" value="FUCULOSE PHOSPHATE ALDOLASE"/>
    <property type="match status" value="1"/>
</dbReference>
<dbReference type="EC" id="4.2.1.109" evidence="6"/>
<dbReference type="InterPro" id="IPR017714">
    <property type="entry name" value="MethylthioRu-1-P_deHdtase_MtnB"/>
</dbReference>
<protein>
    <recommendedName>
        <fullName evidence="6">Methylthioribulose-1-phosphate dehydratase</fullName>
        <shortName evidence="6">MTRu-1-P dehydratase</shortName>
        <ecNumber evidence="6">4.2.1.109</ecNumber>
    </recommendedName>
</protein>
<accession>A0ABS9DW10</accession>
<keyword evidence="1 6" id="KW-0028">Amino-acid biosynthesis</keyword>
<reference evidence="8 9" key="1">
    <citation type="submission" date="2022-01" db="EMBL/GenBank/DDBJ databases">
        <authorList>
            <person name="Won M."/>
            <person name="Kim S.-J."/>
            <person name="Kwon S.-W."/>
        </authorList>
    </citation>
    <scope>NUCLEOTIDE SEQUENCE [LARGE SCALE GENOMIC DNA]</scope>
    <source>
        <strain evidence="8 9">KCTC 23505</strain>
    </source>
</reference>
<comment type="caution">
    <text evidence="8">The sequence shown here is derived from an EMBL/GenBank/DDBJ whole genome shotgun (WGS) entry which is preliminary data.</text>
</comment>
<dbReference type="PANTHER" id="PTHR22789:SF0">
    <property type="entry name" value="3-OXO-TETRONATE 4-PHOSPHATE DECARBOXYLASE-RELATED"/>
    <property type="match status" value="1"/>
</dbReference>
<dbReference type="Pfam" id="PF00596">
    <property type="entry name" value="Aldolase_II"/>
    <property type="match status" value="1"/>
</dbReference>
<feature type="binding site" evidence="6">
    <location>
        <position position="94"/>
    </location>
    <ligand>
        <name>Zn(2+)</name>
        <dbReference type="ChEBI" id="CHEBI:29105"/>
    </ligand>
</feature>
<evidence type="ECO:0000313" key="9">
    <source>
        <dbReference type="Proteomes" id="UP001521209"/>
    </source>
</evidence>
<evidence type="ECO:0000256" key="5">
    <source>
        <dbReference type="ARBA" id="ARBA00023239"/>
    </source>
</evidence>
<feature type="binding site" evidence="6">
    <location>
        <position position="92"/>
    </location>
    <ligand>
        <name>Zn(2+)</name>
        <dbReference type="ChEBI" id="CHEBI:29105"/>
    </ligand>
</feature>
<dbReference type="InterPro" id="IPR001303">
    <property type="entry name" value="Aldolase_II/adducin_N"/>
</dbReference>
<comment type="pathway">
    <text evidence="6">Amino-acid biosynthesis; L-methionine biosynthesis via salvage pathway; L-methionine from S-methyl-5-thio-alpha-D-ribose 1-phosphate: step 2/6.</text>
</comment>
<name>A0ABS9DW10_9PROT</name>
<keyword evidence="9" id="KW-1185">Reference proteome</keyword>
<comment type="similarity">
    <text evidence="6">Belongs to the aldolase class II family. MtnB subfamily.</text>
</comment>
<dbReference type="Proteomes" id="UP001521209">
    <property type="component" value="Unassembled WGS sequence"/>
</dbReference>
<evidence type="ECO:0000313" key="8">
    <source>
        <dbReference type="EMBL" id="MCF3946924.1"/>
    </source>
</evidence>
<dbReference type="HAMAP" id="MF_01677">
    <property type="entry name" value="Salvage_MtnB"/>
    <property type="match status" value="1"/>
</dbReference>
<dbReference type="EMBL" id="JAKGBZ010000015">
    <property type="protein sequence ID" value="MCF3946924.1"/>
    <property type="molecule type" value="Genomic_DNA"/>
</dbReference>
<dbReference type="SUPFAM" id="SSF53639">
    <property type="entry name" value="AraD/HMP-PK domain-like"/>
    <property type="match status" value="1"/>
</dbReference>
<comment type="catalytic activity">
    <reaction evidence="6">
        <text>5-(methylsulfanyl)-D-ribulose 1-phosphate = 5-methylsulfanyl-2,3-dioxopentyl phosphate + H2O</text>
        <dbReference type="Rhea" id="RHEA:15549"/>
        <dbReference type="ChEBI" id="CHEBI:15377"/>
        <dbReference type="ChEBI" id="CHEBI:58548"/>
        <dbReference type="ChEBI" id="CHEBI:58828"/>
        <dbReference type="EC" id="4.2.1.109"/>
    </reaction>
</comment>
<dbReference type="NCBIfam" id="NF006672">
    <property type="entry name" value="PRK09220.1"/>
    <property type="match status" value="1"/>
</dbReference>
<dbReference type="InterPro" id="IPR050197">
    <property type="entry name" value="Aldolase_class_II_sugar_metab"/>
</dbReference>
<proteinExistence type="inferred from homology"/>
<keyword evidence="3 6" id="KW-0862">Zinc</keyword>
<comment type="function">
    <text evidence="6">Catalyzes the dehydration of methylthioribulose-1-phosphate (MTRu-1-P) into 2,3-diketo-5-methylthiopentyl-1-phosphate (DK-MTP-1-P).</text>
</comment>
<dbReference type="Gene3D" id="3.40.225.10">
    <property type="entry name" value="Class II aldolase/adducin N-terminal domain"/>
    <property type="match status" value="1"/>
</dbReference>
<comment type="cofactor">
    <cofactor evidence="6">
        <name>Zn(2+)</name>
        <dbReference type="ChEBI" id="CHEBI:29105"/>
    </cofactor>
    <text evidence="6">Binds 1 zinc ion per subunit.</text>
</comment>
<dbReference type="GO" id="GO:0046570">
    <property type="term" value="F:methylthioribulose 1-phosphate dehydratase activity"/>
    <property type="evidence" value="ECO:0007669"/>
    <property type="project" value="UniProtKB-EC"/>
</dbReference>
<evidence type="ECO:0000256" key="6">
    <source>
        <dbReference type="HAMAP-Rule" id="MF_01677"/>
    </source>
</evidence>
<evidence type="ECO:0000256" key="4">
    <source>
        <dbReference type="ARBA" id="ARBA00023167"/>
    </source>
</evidence>
<organism evidence="8 9">
    <name type="scientific">Acidiphilium iwatense</name>
    <dbReference type="NCBI Taxonomy" id="768198"/>
    <lineage>
        <taxon>Bacteria</taxon>
        <taxon>Pseudomonadati</taxon>
        <taxon>Pseudomonadota</taxon>
        <taxon>Alphaproteobacteria</taxon>
        <taxon>Acetobacterales</taxon>
        <taxon>Acidocellaceae</taxon>
        <taxon>Acidiphilium</taxon>
    </lineage>
</organism>
<dbReference type="InterPro" id="IPR036409">
    <property type="entry name" value="Aldolase_II/adducin_N_sf"/>
</dbReference>
<dbReference type="SMART" id="SM01007">
    <property type="entry name" value="Aldolase_II"/>
    <property type="match status" value="1"/>
</dbReference>
<evidence type="ECO:0000256" key="1">
    <source>
        <dbReference type="ARBA" id="ARBA00022605"/>
    </source>
</evidence>
<keyword evidence="4 6" id="KW-0486">Methionine biosynthesis</keyword>
<evidence type="ECO:0000259" key="7">
    <source>
        <dbReference type="SMART" id="SM01007"/>
    </source>
</evidence>
<dbReference type="NCBIfam" id="TIGR03328">
    <property type="entry name" value="salvage_mtnB"/>
    <property type="match status" value="1"/>
</dbReference>
<feature type="domain" description="Class II aldolase/adducin N-terminal" evidence="7">
    <location>
        <begin position="6"/>
        <end position="192"/>
    </location>
</feature>
<keyword evidence="2 6" id="KW-0479">Metal-binding</keyword>
<gene>
    <name evidence="6" type="primary">mtnB</name>
    <name evidence="8" type="ORF">L2A60_09555</name>
</gene>
<keyword evidence="5 6" id="KW-0456">Lyase</keyword>
<dbReference type="RefSeq" id="WP_235704154.1">
    <property type="nucleotide sequence ID" value="NZ_JAKGBZ010000015.1"/>
</dbReference>